<evidence type="ECO:0000313" key="3">
    <source>
        <dbReference type="EMBL" id="AUN29657.1"/>
    </source>
</evidence>
<sequence>MDQAADWQGTATSTHRTQNAIAELAQEVGTLGVSIADVAGHVGDVSARIARQAAIFEELRRQAHEMADGNRKVTGAASAAREATTRARQEVAESRSQVDHALADIRALAEDVNGIERQLAGLTDALNRVGRVAAEINTIAKQTNLLALNATIEAARAGDAGRGFAVVATEVKALANKTAEATQEIDATMRDLGEQVKALAARGAAGAAKATAVRNDTTRIGDVMSTLDKAMAEVDSQQDHIDRAAQAIAGSIATVEGRIDGLAGDVKDSASSLSVAGDRLNKLLATSERLIGHSAELDVETVDTPYIRTAREIATRMAAAFERAVADGTLTVADLFDDKYQPIPGTEPVQHRTRFTELTDRLLPDIQEPALALSDKVVFCAAVDRNGYLPTHNRKFSQPQRPGDVAWNTANCRNRRIFDDRVGLAAGRNTNPFLLQAYRRDMGNGTFALMKDCSAPIIVAGKHWGAVRLAYRV</sequence>
<name>A0A2K9N989_9PROT</name>
<protein>
    <submittedName>
        <fullName evidence="3">Chemotaxis protein</fullName>
    </submittedName>
</protein>
<dbReference type="Pfam" id="PF00015">
    <property type="entry name" value="MCPsignal"/>
    <property type="match status" value="1"/>
</dbReference>
<dbReference type="KEGG" id="ncb:C0V82_05025"/>
<organism evidence="3 4">
    <name type="scientific">Niveispirillum cyanobacteriorum</name>
    <dbReference type="NCBI Taxonomy" id="1612173"/>
    <lineage>
        <taxon>Bacteria</taxon>
        <taxon>Pseudomonadati</taxon>
        <taxon>Pseudomonadota</taxon>
        <taxon>Alphaproteobacteria</taxon>
        <taxon>Rhodospirillales</taxon>
        <taxon>Azospirillaceae</taxon>
        <taxon>Niveispirillum</taxon>
    </lineage>
</organism>
<dbReference type="PANTHER" id="PTHR32089:SF112">
    <property type="entry name" value="LYSOZYME-LIKE PROTEIN-RELATED"/>
    <property type="match status" value="1"/>
</dbReference>
<dbReference type="GO" id="GO:0016020">
    <property type="term" value="C:membrane"/>
    <property type="evidence" value="ECO:0007669"/>
    <property type="project" value="InterPro"/>
</dbReference>
<dbReference type="EMBL" id="CP025611">
    <property type="protein sequence ID" value="AUN29657.1"/>
    <property type="molecule type" value="Genomic_DNA"/>
</dbReference>
<keyword evidence="4" id="KW-1185">Reference proteome</keyword>
<dbReference type="PROSITE" id="PS50111">
    <property type="entry name" value="CHEMOTAXIS_TRANSDUC_2"/>
    <property type="match status" value="1"/>
</dbReference>
<dbReference type="GO" id="GO:0007165">
    <property type="term" value="P:signal transduction"/>
    <property type="evidence" value="ECO:0007669"/>
    <property type="project" value="UniProtKB-KW"/>
</dbReference>
<feature type="compositionally biased region" description="Basic and acidic residues" evidence="2">
    <location>
        <begin position="83"/>
        <end position="95"/>
    </location>
</feature>
<evidence type="ECO:0000256" key="2">
    <source>
        <dbReference type="SAM" id="MobiDB-lite"/>
    </source>
</evidence>
<accession>A0A2K9N989</accession>
<gene>
    <name evidence="3" type="ORF">C0V82_05025</name>
</gene>
<dbReference type="RefSeq" id="WP_102111381.1">
    <property type="nucleotide sequence ID" value="NZ_BMGN01000003.1"/>
</dbReference>
<dbReference type="OrthoDB" id="2489132at2"/>
<dbReference type="SMART" id="SM00283">
    <property type="entry name" value="MA"/>
    <property type="match status" value="1"/>
</dbReference>
<reference evidence="3 4" key="1">
    <citation type="submission" date="2017-12" db="EMBL/GenBank/DDBJ databases">
        <title>Genomes of bacteria within cyanobacterial aggregates.</title>
        <authorList>
            <person name="Cai H."/>
        </authorList>
    </citation>
    <scope>NUCLEOTIDE SEQUENCE [LARGE SCALE GENOMIC DNA]</scope>
    <source>
        <strain evidence="3 4">TH16</strain>
    </source>
</reference>
<keyword evidence="1" id="KW-0807">Transducer</keyword>
<evidence type="ECO:0000256" key="1">
    <source>
        <dbReference type="ARBA" id="ARBA00023224"/>
    </source>
</evidence>
<dbReference type="Gene3D" id="1.10.287.950">
    <property type="entry name" value="Methyl-accepting chemotaxis protein"/>
    <property type="match status" value="1"/>
</dbReference>
<evidence type="ECO:0000313" key="4">
    <source>
        <dbReference type="Proteomes" id="UP000234752"/>
    </source>
</evidence>
<feature type="region of interest" description="Disordered" evidence="2">
    <location>
        <begin position="67"/>
        <end position="95"/>
    </location>
</feature>
<dbReference type="PANTHER" id="PTHR32089">
    <property type="entry name" value="METHYL-ACCEPTING CHEMOTAXIS PROTEIN MCPB"/>
    <property type="match status" value="1"/>
</dbReference>
<dbReference type="InterPro" id="IPR004089">
    <property type="entry name" value="MCPsignal_dom"/>
</dbReference>
<dbReference type="SUPFAM" id="SSF58104">
    <property type="entry name" value="Methyl-accepting chemotaxis protein (MCP) signaling domain"/>
    <property type="match status" value="1"/>
</dbReference>
<dbReference type="Proteomes" id="UP000234752">
    <property type="component" value="Chromosome eg_1"/>
</dbReference>
<dbReference type="AlphaFoldDB" id="A0A2K9N989"/>
<proteinExistence type="predicted"/>